<comment type="caution">
    <text evidence="11">The sequence shown here is derived from an EMBL/GenBank/DDBJ whole genome shotgun (WGS) entry which is preliminary data.</text>
</comment>
<feature type="transmembrane region" description="Helical" evidence="9">
    <location>
        <begin position="468"/>
        <end position="496"/>
    </location>
</feature>
<evidence type="ECO:0000259" key="10">
    <source>
        <dbReference type="PROSITE" id="PS50893"/>
    </source>
</evidence>
<organism evidence="11 12">
    <name type="scientific">Paralvinella palmiformis</name>
    <dbReference type="NCBI Taxonomy" id="53620"/>
    <lineage>
        <taxon>Eukaryota</taxon>
        <taxon>Metazoa</taxon>
        <taxon>Spiralia</taxon>
        <taxon>Lophotrochozoa</taxon>
        <taxon>Annelida</taxon>
        <taxon>Polychaeta</taxon>
        <taxon>Sedentaria</taxon>
        <taxon>Canalipalpata</taxon>
        <taxon>Terebellida</taxon>
        <taxon>Terebelliformia</taxon>
        <taxon>Alvinellidae</taxon>
        <taxon>Paralvinella</taxon>
    </lineage>
</organism>
<feature type="transmembrane region" description="Helical" evidence="9">
    <location>
        <begin position="541"/>
        <end position="563"/>
    </location>
</feature>
<evidence type="ECO:0000313" key="11">
    <source>
        <dbReference type="EMBL" id="KAK2141381.1"/>
    </source>
</evidence>
<gene>
    <name evidence="11" type="ORF">LSH36_1112g00067</name>
</gene>
<evidence type="ECO:0000256" key="9">
    <source>
        <dbReference type="SAM" id="Phobius"/>
    </source>
</evidence>
<dbReference type="InterPro" id="IPR027417">
    <property type="entry name" value="P-loop_NTPase"/>
</dbReference>
<keyword evidence="12" id="KW-1185">Reference proteome</keyword>
<dbReference type="GO" id="GO:0005524">
    <property type="term" value="F:ATP binding"/>
    <property type="evidence" value="ECO:0007669"/>
    <property type="project" value="UniProtKB-KW"/>
</dbReference>
<dbReference type="GO" id="GO:0016887">
    <property type="term" value="F:ATP hydrolysis activity"/>
    <property type="evidence" value="ECO:0007669"/>
    <property type="project" value="InterPro"/>
</dbReference>
<dbReference type="SUPFAM" id="SSF52540">
    <property type="entry name" value="P-loop containing nucleoside triphosphate hydrolases"/>
    <property type="match status" value="1"/>
</dbReference>
<dbReference type="Pfam" id="PF00005">
    <property type="entry name" value="ABC_tran"/>
    <property type="match status" value="1"/>
</dbReference>
<dbReference type="Proteomes" id="UP001208570">
    <property type="component" value="Unassembled WGS sequence"/>
</dbReference>
<accession>A0AAD9IVI3</accession>
<dbReference type="PROSITE" id="PS00211">
    <property type="entry name" value="ABC_TRANSPORTER_1"/>
    <property type="match status" value="1"/>
</dbReference>
<comment type="subcellular location">
    <subcellularLocation>
        <location evidence="1">Membrane</location>
        <topology evidence="1">Multi-pass membrane protein</topology>
    </subcellularLocation>
</comment>
<evidence type="ECO:0000256" key="7">
    <source>
        <dbReference type="ARBA" id="ARBA00022989"/>
    </source>
</evidence>
<dbReference type="PROSITE" id="PS50893">
    <property type="entry name" value="ABC_TRANSPORTER_2"/>
    <property type="match status" value="1"/>
</dbReference>
<sequence length="569" mass="64369">MEDDEQTLLREDNTDTTLSKLSKFRRYQALLRKDVQVEDKNIKQEPMDLCWEHIQATATIEEREGQFWCLHKKEVTKEILNDVSGMAKAESFLAILGPSGSGKTTLLNCLTKRNLGLLKVKGRILVNGKHTGEDICDISSYVQQDDLFIGLLTVREHLWFNAILRLDRDLQDYEIIQRVSDVIKEMGLRKCENTTIGEPGLAKSLSGGERKRLAFATELLVKPTIMLCDEPTSGLDSFMARSVVGALKDMANKGHTIVATIHQPSSDVFDMFNDILIMKEGRTVFLGPKQDAMKFFSELSYECPRHYNPADYFMDVLHDTPGQEICDSFDESKYSNEIKYGVDAQEDVLDNKSIGEMKGLDKRTKRKEKAGWWLQMKMCFWRSQIEFMRNTHLFLGRILAILALCLPVAGIYWRQPYTTTGADNINGALFMMLLSVSYSVAVPSIVGTSVGFPLFLKECHDGQYSTSAYYFGGLCAELPFVAFAVLLGTSCSYWMIDCEYYDDDKDTDRNSTNLEDESPFCYRNGLDVIAYFGFSTDRVGFGFGVIVAILITLELLGSLAFHLNIKRAK</sequence>
<feature type="transmembrane region" description="Helical" evidence="9">
    <location>
        <begin position="425"/>
        <end position="456"/>
    </location>
</feature>
<dbReference type="Pfam" id="PF19055">
    <property type="entry name" value="ABC2_membrane_7"/>
    <property type="match status" value="1"/>
</dbReference>
<dbReference type="InterPro" id="IPR050352">
    <property type="entry name" value="ABCG_transporters"/>
</dbReference>
<evidence type="ECO:0000256" key="8">
    <source>
        <dbReference type="ARBA" id="ARBA00023136"/>
    </source>
</evidence>
<dbReference type="InterPro" id="IPR013525">
    <property type="entry name" value="ABC2_TM"/>
</dbReference>
<dbReference type="Pfam" id="PF01061">
    <property type="entry name" value="ABC2_membrane"/>
    <property type="match status" value="1"/>
</dbReference>
<evidence type="ECO:0000256" key="3">
    <source>
        <dbReference type="ARBA" id="ARBA00022448"/>
    </source>
</evidence>
<keyword evidence="4 9" id="KW-0812">Transmembrane</keyword>
<protein>
    <recommendedName>
        <fullName evidence="10">ABC transporter domain-containing protein</fullName>
    </recommendedName>
</protein>
<keyword evidence="3" id="KW-0813">Transport</keyword>
<feature type="transmembrane region" description="Helical" evidence="9">
    <location>
        <begin position="394"/>
        <end position="413"/>
    </location>
</feature>
<evidence type="ECO:0000256" key="4">
    <source>
        <dbReference type="ARBA" id="ARBA00022692"/>
    </source>
</evidence>
<keyword evidence="8 9" id="KW-0472">Membrane</keyword>
<dbReference type="Gene3D" id="3.40.50.300">
    <property type="entry name" value="P-loop containing nucleotide triphosphate hydrolases"/>
    <property type="match status" value="1"/>
</dbReference>
<dbReference type="EMBL" id="JAODUP010001111">
    <property type="protein sequence ID" value="KAK2141381.1"/>
    <property type="molecule type" value="Genomic_DNA"/>
</dbReference>
<evidence type="ECO:0000256" key="1">
    <source>
        <dbReference type="ARBA" id="ARBA00004141"/>
    </source>
</evidence>
<keyword evidence="6" id="KW-0067">ATP-binding</keyword>
<dbReference type="InterPro" id="IPR003439">
    <property type="entry name" value="ABC_transporter-like_ATP-bd"/>
</dbReference>
<dbReference type="SMART" id="SM00382">
    <property type="entry name" value="AAA"/>
    <property type="match status" value="1"/>
</dbReference>
<name>A0AAD9IVI3_9ANNE</name>
<dbReference type="PANTHER" id="PTHR48041">
    <property type="entry name" value="ABC TRANSPORTER G FAMILY MEMBER 28"/>
    <property type="match status" value="1"/>
</dbReference>
<dbReference type="InterPro" id="IPR043926">
    <property type="entry name" value="ABCG_dom"/>
</dbReference>
<feature type="domain" description="ABC transporter" evidence="10">
    <location>
        <begin position="65"/>
        <end position="305"/>
    </location>
</feature>
<dbReference type="AlphaFoldDB" id="A0AAD9IVI3"/>
<keyword evidence="5" id="KW-0547">Nucleotide-binding</keyword>
<evidence type="ECO:0000256" key="2">
    <source>
        <dbReference type="ARBA" id="ARBA00005814"/>
    </source>
</evidence>
<dbReference type="InterPro" id="IPR003593">
    <property type="entry name" value="AAA+_ATPase"/>
</dbReference>
<dbReference type="GO" id="GO:0140359">
    <property type="term" value="F:ABC-type transporter activity"/>
    <property type="evidence" value="ECO:0007669"/>
    <property type="project" value="InterPro"/>
</dbReference>
<comment type="similarity">
    <text evidence="2">Belongs to the ABC transporter superfamily. ABCG family. Eye pigment precursor importer (TC 3.A.1.204) subfamily.</text>
</comment>
<proteinExistence type="inferred from homology"/>
<dbReference type="InterPro" id="IPR017871">
    <property type="entry name" value="ABC_transporter-like_CS"/>
</dbReference>
<keyword evidence="7 9" id="KW-1133">Transmembrane helix</keyword>
<evidence type="ECO:0000256" key="5">
    <source>
        <dbReference type="ARBA" id="ARBA00022741"/>
    </source>
</evidence>
<dbReference type="PANTHER" id="PTHR48041:SF139">
    <property type="entry name" value="PROTEIN SCARLET"/>
    <property type="match status" value="1"/>
</dbReference>
<reference evidence="11" key="1">
    <citation type="journal article" date="2023" name="Mol. Biol. Evol.">
        <title>Third-Generation Sequencing Reveals the Adaptive Role of the Epigenome in Three Deep-Sea Polychaetes.</title>
        <authorList>
            <person name="Perez M."/>
            <person name="Aroh O."/>
            <person name="Sun Y."/>
            <person name="Lan Y."/>
            <person name="Juniper S.K."/>
            <person name="Young C.R."/>
            <person name="Angers B."/>
            <person name="Qian P.Y."/>
        </authorList>
    </citation>
    <scope>NUCLEOTIDE SEQUENCE</scope>
    <source>
        <strain evidence="11">P08H-3</strain>
    </source>
</reference>
<evidence type="ECO:0000256" key="6">
    <source>
        <dbReference type="ARBA" id="ARBA00022840"/>
    </source>
</evidence>
<dbReference type="GO" id="GO:0005886">
    <property type="term" value="C:plasma membrane"/>
    <property type="evidence" value="ECO:0007669"/>
    <property type="project" value="TreeGrafter"/>
</dbReference>
<evidence type="ECO:0000313" key="12">
    <source>
        <dbReference type="Proteomes" id="UP001208570"/>
    </source>
</evidence>